<protein>
    <recommendedName>
        <fullName evidence="11">SP-RING-type domain-containing protein</fullName>
    </recommendedName>
</protein>
<dbReference type="GO" id="GO:0005634">
    <property type="term" value="C:nucleus"/>
    <property type="evidence" value="ECO:0007669"/>
    <property type="project" value="UniProtKB-SubCell"/>
</dbReference>
<dbReference type="GO" id="GO:0061665">
    <property type="term" value="F:SUMO ligase activity"/>
    <property type="evidence" value="ECO:0007669"/>
    <property type="project" value="TreeGrafter"/>
</dbReference>
<dbReference type="GO" id="GO:0030915">
    <property type="term" value="C:Smc5-Smc6 complex"/>
    <property type="evidence" value="ECO:0007669"/>
    <property type="project" value="InterPro"/>
</dbReference>
<dbReference type="CDD" id="cd16651">
    <property type="entry name" value="SPL-RING_NSE2"/>
    <property type="match status" value="1"/>
</dbReference>
<sequence>MAASSSAARSAARSAADGGTTRIRNVASAMCSDNQSLIGDIRKGFSLIKDLAVDLERENPSAKVKELDDASLELLNAYENCRNLSVAIQSVADNYQPKEGLTDFKKLFKDEISKVKAASSSSDLNNHPLRRQYMEAVWTVHHGGQPMPGEEQEDIVMTSTQCNLRNMTCPVSGKPITELADPVRSVECKHIYDKTSIMHYIKSKTSRKTPAQCPVAGCPKILHPGCVVCDPLLRIEIEESRAMNKQTGTTEVIEDFTELDEEGDD</sequence>
<dbReference type="SUPFAM" id="SSF57850">
    <property type="entry name" value="RING/U-box"/>
    <property type="match status" value="1"/>
</dbReference>
<dbReference type="EMBL" id="BTGU01000051">
    <property type="protein sequence ID" value="GMN54454.1"/>
    <property type="molecule type" value="Genomic_DNA"/>
</dbReference>
<dbReference type="GO" id="GO:0016925">
    <property type="term" value="P:protein sumoylation"/>
    <property type="evidence" value="ECO:0007669"/>
    <property type="project" value="UniProtKB-ARBA"/>
</dbReference>
<keyword evidence="13" id="KW-1185">Reference proteome</keyword>
<keyword evidence="4" id="KW-0808">Transferase</keyword>
<evidence type="ECO:0000313" key="13">
    <source>
        <dbReference type="Proteomes" id="UP001187192"/>
    </source>
</evidence>
<dbReference type="GO" id="GO:0000724">
    <property type="term" value="P:double-strand break repair via homologous recombination"/>
    <property type="evidence" value="ECO:0007669"/>
    <property type="project" value="InterPro"/>
</dbReference>
<evidence type="ECO:0000313" key="12">
    <source>
        <dbReference type="EMBL" id="GMN54454.1"/>
    </source>
</evidence>
<keyword evidence="8" id="KW-0862">Zinc</keyword>
<proteinExistence type="inferred from homology"/>
<keyword evidence="6 10" id="KW-0863">Zinc-finger</keyword>
<evidence type="ECO:0000256" key="6">
    <source>
        <dbReference type="ARBA" id="ARBA00022771"/>
    </source>
</evidence>
<comment type="similarity">
    <text evidence="3">Belongs to the NSE2 family.</text>
</comment>
<evidence type="ECO:0000256" key="10">
    <source>
        <dbReference type="PROSITE-ProRule" id="PRU00452"/>
    </source>
</evidence>
<evidence type="ECO:0000256" key="8">
    <source>
        <dbReference type="ARBA" id="ARBA00022833"/>
    </source>
</evidence>
<keyword evidence="9" id="KW-0539">Nucleus</keyword>
<comment type="caution">
    <text evidence="12">The sequence shown here is derived from an EMBL/GenBank/DDBJ whole genome shotgun (WGS) entry which is preliminary data.</text>
</comment>
<gene>
    <name evidence="12" type="ORF">TIFTF001_023575</name>
</gene>
<comment type="pathway">
    <text evidence="2">Protein modification; protein sumoylation.</text>
</comment>
<evidence type="ECO:0000256" key="4">
    <source>
        <dbReference type="ARBA" id="ARBA00022679"/>
    </source>
</evidence>
<evidence type="ECO:0000256" key="5">
    <source>
        <dbReference type="ARBA" id="ARBA00022723"/>
    </source>
</evidence>
<comment type="subcellular location">
    <subcellularLocation>
        <location evidence="1">Nucleus</location>
    </subcellularLocation>
</comment>
<evidence type="ECO:0000256" key="3">
    <source>
        <dbReference type="ARBA" id="ARBA00008212"/>
    </source>
</evidence>
<evidence type="ECO:0000256" key="7">
    <source>
        <dbReference type="ARBA" id="ARBA00022786"/>
    </source>
</evidence>
<dbReference type="PANTHER" id="PTHR21330:SF1">
    <property type="entry name" value="E3 SUMO-PROTEIN LIGASE NSE2"/>
    <property type="match status" value="1"/>
</dbReference>
<evidence type="ECO:0000259" key="11">
    <source>
        <dbReference type="PROSITE" id="PS51044"/>
    </source>
</evidence>
<dbReference type="Gene3D" id="3.30.40.10">
    <property type="entry name" value="Zinc/RING finger domain, C3HC4 (zinc finger)"/>
    <property type="match status" value="1"/>
</dbReference>
<evidence type="ECO:0000256" key="2">
    <source>
        <dbReference type="ARBA" id="ARBA00004718"/>
    </source>
</evidence>
<feature type="domain" description="SP-RING-type" evidence="11">
    <location>
        <begin position="151"/>
        <end position="242"/>
    </location>
</feature>
<dbReference type="Pfam" id="PF11789">
    <property type="entry name" value="zf-Nse"/>
    <property type="match status" value="1"/>
</dbReference>
<dbReference type="InterPro" id="IPR004181">
    <property type="entry name" value="Znf_MIZ"/>
</dbReference>
<organism evidence="12 13">
    <name type="scientific">Ficus carica</name>
    <name type="common">Common fig</name>
    <dbReference type="NCBI Taxonomy" id="3494"/>
    <lineage>
        <taxon>Eukaryota</taxon>
        <taxon>Viridiplantae</taxon>
        <taxon>Streptophyta</taxon>
        <taxon>Embryophyta</taxon>
        <taxon>Tracheophyta</taxon>
        <taxon>Spermatophyta</taxon>
        <taxon>Magnoliopsida</taxon>
        <taxon>eudicotyledons</taxon>
        <taxon>Gunneridae</taxon>
        <taxon>Pentapetalae</taxon>
        <taxon>rosids</taxon>
        <taxon>fabids</taxon>
        <taxon>Rosales</taxon>
        <taxon>Moraceae</taxon>
        <taxon>Ficeae</taxon>
        <taxon>Ficus</taxon>
    </lineage>
</organism>
<keyword evidence="7" id="KW-0833">Ubl conjugation pathway</keyword>
<dbReference type="InterPro" id="IPR026846">
    <property type="entry name" value="Nse2(Mms21)"/>
</dbReference>
<evidence type="ECO:0000256" key="9">
    <source>
        <dbReference type="ARBA" id="ARBA00023242"/>
    </source>
</evidence>
<name>A0AA88AKQ1_FICCA</name>
<dbReference type="PROSITE" id="PS51044">
    <property type="entry name" value="ZF_SP_RING"/>
    <property type="match status" value="1"/>
</dbReference>
<dbReference type="PANTHER" id="PTHR21330">
    <property type="entry name" value="E3 SUMO-PROTEIN LIGASE NSE2"/>
    <property type="match status" value="1"/>
</dbReference>
<keyword evidence="5" id="KW-0479">Metal-binding</keyword>
<dbReference type="InterPro" id="IPR013083">
    <property type="entry name" value="Znf_RING/FYVE/PHD"/>
</dbReference>
<dbReference type="Proteomes" id="UP001187192">
    <property type="component" value="Unassembled WGS sequence"/>
</dbReference>
<reference evidence="12" key="1">
    <citation type="submission" date="2023-07" db="EMBL/GenBank/DDBJ databases">
        <title>draft genome sequence of fig (Ficus carica).</title>
        <authorList>
            <person name="Takahashi T."/>
            <person name="Nishimura K."/>
        </authorList>
    </citation>
    <scope>NUCLEOTIDE SEQUENCE</scope>
</reference>
<evidence type="ECO:0000256" key="1">
    <source>
        <dbReference type="ARBA" id="ARBA00004123"/>
    </source>
</evidence>
<accession>A0AA88AKQ1</accession>
<dbReference type="AlphaFoldDB" id="A0AA88AKQ1"/>
<dbReference type="GO" id="GO:0008270">
    <property type="term" value="F:zinc ion binding"/>
    <property type="evidence" value="ECO:0007669"/>
    <property type="project" value="UniProtKB-KW"/>
</dbReference>